<dbReference type="Pfam" id="PF07980">
    <property type="entry name" value="SusD_RagB"/>
    <property type="match status" value="1"/>
</dbReference>
<comment type="caution">
    <text evidence="8">The sequence shown here is derived from an EMBL/GenBank/DDBJ whole genome shotgun (WGS) entry which is preliminary data.</text>
</comment>
<comment type="subcellular location">
    <subcellularLocation>
        <location evidence="1">Cell outer membrane</location>
    </subcellularLocation>
</comment>
<organism evidence="8 9">
    <name type="scientific">Pedobacter duraquae</name>
    <dbReference type="NCBI Taxonomy" id="425511"/>
    <lineage>
        <taxon>Bacteria</taxon>
        <taxon>Pseudomonadati</taxon>
        <taxon>Bacteroidota</taxon>
        <taxon>Sphingobacteriia</taxon>
        <taxon>Sphingobacteriales</taxon>
        <taxon>Sphingobacteriaceae</taxon>
        <taxon>Pedobacter</taxon>
    </lineage>
</organism>
<feature type="domain" description="SusD-like N-terminal" evidence="7">
    <location>
        <begin position="76"/>
        <end position="240"/>
    </location>
</feature>
<evidence type="ECO:0000256" key="4">
    <source>
        <dbReference type="ARBA" id="ARBA00023136"/>
    </source>
</evidence>
<name>A0A4R6II74_9SPHI</name>
<evidence type="ECO:0000259" key="6">
    <source>
        <dbReference type="Pfam" id="PF07980"/>
    </source>
</evidence>
<reference evidence="8 9" key="1">
    <citation type="submission" date="2019-03" db="EMBL/GenBank/DDBJ databases">
        <title>Genomic Encyclopedia of Archaeal and Bacterial Type Strains, Phase II (KMG-II): from individual species to whole genera.</title>
        <authorList>
            <person name="Goeker M."/>
        </authorList>
    </citation>
    <scope>NUCLEOTIDE SEQUENCE [LARGE SCALE GENOMIC DNA]</scope>
    <source>
        <strain evidence="8 9">DSM 19034</strain>
    </source>
</reference>
<dbReference type="AlphaFoldDB" id="A0A4R6II74"/>
<dbReference type="RefSeq" id="WP_133556336.1">
    <property type="nucleotide sequence ID" value="NZ_SNWM01000003.1"/>
</dbReference>
<dbReference type="InterPro" id="IPR011990">
    <property type="entry name" value="TPR-like_helical_dom_sf"/>
</dbReference>
<dbReference type="Pfam" id="PF14322">
    <property type="entry name" value="SusD-like_3"/>
    <property type="match status" value="1"/>
</dbReference>
<evidence type="ECO:0000313" key="9">
    <source>
        <dbReference type="Proteomes" id="UP000295499"/>
    </source>
</evidence>
<dbReference type="OrthoDB" id="9792139at2"/>
<comment type="similarity">
    <text evidence="2">Belongs to the SusD family.</text>
</comment>
<keyword evidence="5" id="KW-0998">Cell outer membrane</keyword>
<sequence length="488" mass="52460">MKRKNLYSILLCGAVVFSASSCKREYLDPTLKTSVAADNAFDTQFRIESQALSLYGSLKSGSFYGGRYIVYGNLRGEDFFNETSNLVTASDVWNMNLANSATSVKGAWAQGYATINRCNVFIDGMNAKGTSIVGATAGAKYIAEARLIRALSYYSLLQLYARPYADGAGSKPGLPLRLSGITGPGSSDLARSSVAQVYTQVLEDLNFAEANLASTNANALANTTRAHKNTAIALKTRVYLSMGRYADVVTEANKIVPVAAPFKASANVPNDLVTDITTVFKTPYTTAESIFSLPMSTSASPLDYPGTQNSLASYFYFTNNTPGTTEYSLIATGIVGNAGWKSTDKRRSLLFTATGGKQFLAKFTAPSPYTDYVPVIRWAEVLLNLSEALVRSTNTIDTRALALLNAVRQRSDATTTLAPASVADFTDAILTERRIEFLGEGLRGPDLTRLLLTIPAKGGAPAKAPTETGYIWPISSDELSLNKLMTDN</sequence>
<dbReference type="EMBL" id="SNWM01000003">
    <property type="protein sequence ID" value="TDO21662.1"/>
    <property type="molecule type" value="Genomic_DNA"/>
</dbReference>
<proteinExistence type="inferred from homology"/>
<accession>A0A4R6II74</accession>
<dbReference type="InterPro" id="IPR012944">
    <property type="entry name" value="SusD_RagB_dom"/>
</dbReference>
<evidence type="ECO:0000256" key="3">
    <source>
        <dbReference type="ARBA" id="ARBA00022729"/>
    </source>
</evidence>
<keyword evidence="9" id="KW-1185">Reference proteome</keyword>
<dbReference type="InterPro" id="IPR033985">
    <property type="entry name" value="SusD-like_N"/>
</dbReference>
<dbReference type="Gene3D" id="1.25.40.390">
    <property type="match status" value="1"/>
</dbReference>
<keyword evidence="3" id="KW-0732">Signal</keyword>
<gene>
    <name evidence="8" type="ORF">CLV32_2768</name>
</gene>
<dbReference type="PROSITE" id="PS51257">
    <property type="entry name" value="PROKAR_LIPOPROTEIN"/>
    <property type="match status" value="1"/>
</dbReference>
<evidence type="ECO:0000256" key="2">
    <source>
        <dbReference type="ARBA" id="ARBA00006275"/>
    </source>
</evidence>
<keyword evidence="4" id="KW-0472">Membrane</keyword>
<dbReference type="Proteomes" id="UP000295499">
    <property type="component" value="Unassembled WGS sequence"/>
</dbReference>
<evidence type="ECO:0000256" key="5">
    <source>
        <dbReference type="ARBA" id="ARBA00023237"/>
    </source>
</evidence>
<evidence type="ECO:0000259" key="7">
    <source>
        <dbReference type="Pfam" id="PF14322"/>
    </source>
</evidence>
<protein>
    <submittedName>
        <fullName evidence="8">SusD-like starch-binding protein associating with outer membrane</fullName>
    </submittedName>
</protein>
<dbReference type="GO" id="GO:0009279">
    <property type="term" value="C:cell outer membrane"/>
    <property type="evidence" value="ECO:0007669"/>
    <property type="project" value="UniProtKB-SubCell"/>
</dbReference>
<evidence type="ECO:0000313" key="8">
    <source>
        <dbReference type="EMBL" id="TDO21662.1"/>
    </source>
</evidence>
<dbReference type="CDD" id="cd08977">
    <property type="entry name" value="SusD"/>
    <property type="match status" value="1"/>
</dbReference>
<dbReference type="SUPFAM" id="SSF48452">
    <property type="entry name" value="TPR-like"/>
    <property type="match status" value="1"/>
</dbReference>
<evidence type="ECO:0000256" key="1">
    <source>
        <dbReference type="ARBA" id="ARBA00004442"/>
    </source>
</evidence>
<feature type="domain" description="RagB/SusD" evidence="6">
    <location>
        <begin position="366"/>
        <end position="450"/>
    </location>
</feature>